<evidence type="ECO:0000256" key="3">
    <source>
        <dbReference type="ARBA" id="ARBA00022692"/>
    </source>
</evidence>
<accession>A0A6J7JD37</accession>
<keyword evidence="2" id="KW-1003">Cell membrane</keyword>
<feature type="transmembrane region" description="Helical" evidence="6">
    <location>
        <begin position="570"/>
        <end position="590"/>
    </location>
</feature>
<dbReference type="EMBL" id="CAFBNG010000100">
    <property type="protein sequence ID" value="CAB4940554.1"/>
    <property type="molecule type" value="Genomic_DNA"/>
</dbReference>
<dbReference type="InterPro" id="IPR019108">
    <property type="entry name" value="Caa3_assmbl_CtaG-rel"/>
</dbReference>
<dbReference type="InterPro" id="IPR032694">
    <property type="entry name" value="CopC/D"/>
</dbReference>
<evidence type="ECO:0000256" key="1">
    <source>
        <dbReference type="ARBA" id="ARBA00004651"/>
    </source>
</evidence>
<feature type="transmembrane region" description="Helical" evidence="6">
    <location>
        <begin position="65"/>
        <end position="85"/>
    </location>
</feature>
<feature type="transmembrane region" description="Helical" evidence="6">
    <location>
        <begin position="105"/>
        <end position="125"/>
    </location>
</feature>
<organism evidence="8">
    <name type="scientific">freshwater metagenome</name>
    <dbReference type="NCBI Taxonomy" id="449393"/>
    <lineage>
        <taxon>unclassified sequences</taxon>
        <taxon>metagenomes</taxon>
        <taxon>ecological metagenomes</taxon>
    </lineage>
</organism>
<feature type="transmembrane region" description="Helical" evidence="6">
    <location>
        <begin position="273"/>
        <end position="292"/>
    </location>
</feature>
<feature type="transmembrane region" description="Helical" evidence="6">
    <location>
        <begin position="199"/>
        <end position="219"/>
    </location>
</feature>
<feature type="transmembrane region" description="Helical" evidence="6">
    <location>
        <begin position="452"/>
        <end position="472"/>
    </location>
</feature>
<feature type="transmembrane region" description="Helical" evidence="6">
    <location>
        <begin position="231"/>
        <end position="252"/>
    </location>
</feature>
<evidence type="ECO:0000256" key="2">
    <source>
        <dbReference type="ARBA" id="ARBA00022475"/>
    </source>
</evidence>
<feature type="transmembrane region" description="Helical" evidence="6">
    <location>
        <begin position="370"/>
        <end position="393"/>
    </location>
</feature>
<dbReference type="Pfam" id="PF05425">
    <property type="entry name" value="CopD"/>
    <property type="match status" value="1"/>
</dbReference>
<evidence type="ECO:0000256" key="6">
    <source>
        <dbReference type="SAM" id="Phobius"/>
    </source>
</evidence>
<dbReference type="PANTHER" id="PTHR34820">
    <property type="entry name" value="INNER MEMBRANE PROTEIN YEBZ"/>
    <property type="match status" value="1"/>
</dbReference>
<keyword evidence="5 6" id="KW-0472">Membrane</keyword>
<name>A0A6J7JD37_9ZZZZ</name>
<dbReference type="GO" id="GO:0006825">
    <property type="term" value="P:copper ion transport"/>
    <property type="evidence" value="ECO:0007669"/>
    <property type="project" value="InterPro"/>
</dbReference>
<keyword evidence="4 6" id="KW-1133">Transmembrane helix</keyword>
<feature type="transmembrane region" description="Helical" evidence="6">
    <location>
        <begin position="399"/>
        <end position="423"/>
    </location>
</feature>
<evidence type="ECO:0000259" key="7">
    <source>
        <dbReference type="Pfam" id="PF05425"/>
    </source>
</evidence>
<keyword evidence="3 6" id="KW-0812">Transmembrane</keyword>
<feature type="transmembrane region" description="Helical" evidence="6">
    <location>
        <begin position="517"/>
        <end position="538"/>
    </location>
</feature>
<dbReference type="Pfam" id="PF09678">
    <property type="entry name" value="Caa3_CtaG"/>
    <property type="match status" value="1"/>
</dbReference>
<sequence length="633" mass="68315">MNLASSYVTPATSLVDALRTLTTFLSVTSGVFLVGALLAMAFLIEDDAGALSAKSLPLRKAACTSAVFWALALAVKIVLTLADILDSSFVGALNVTMLRSFVTQISLGQYLFFEFLVALFTAALLPSLRRTGGAAMLLLITFAGMAAPIFQSHASVNGGHGLAVGALVVHVLAISLWLGGALALLFISAEVRSSAVARFSVMALWAAIAVVLSGAANAWTRMDFRSAWQTTYAYVLIGKILITVALIGFGYLHRKNLVAKNPIELSQRKFLQLLGYELILMFVVVAMGAWLSTNKPPTPPVLPDLTKSGAVALSIIGFQMPAAPTFKNLLLAYEPDGIFIAVALLAVALYVSAVVTLSRRGDKWPVGRTVSFAIAIALLDFATSGGFGVYAHVAFSYHMMAHMTLGMIVPIFLVLSAPLTLALRTLPQGRTSEERGIRGLVLAALHSKPNRFLTNPIVALGIFDGSLFLLYFTPLFGSLMQTHLGHLAMDIHFLLAGTLFFYLIVGVDPNPRRIPHLVRMMVLFAAMSIHAFFSIALLSSTTLIDRGYFASLQRPWSIDLLADQHLAGSIGWAMGEIPILLALAATFIQWMRSDSREAKRIDRSTARMAAMGEPDDLAKYNAYLQSLEDKKRD</sequence>
<reference evidence="8" key="1">
    <citation type="submission" date="2020-05" db="EMBL/GenBank/DDBJ databases">
        <authorList>
            <person name="Chiriac C."/>
            <person name="Salcher M."/>
            <person name="Ghai R."/>
            <person name="Kavagutti S V."/>
        </authorList>
    </citation>
    <scope>NUCLEOTIDE SEQUENCE</scope>
</reference>
<dbReference type="PANTHER" id="PTHR34820:SF4">
    <property type="entry name" value="INNER MEMBRANE PROTEIN YEBZ"/>
    <property type="match status" value="1"/>
</dbReference>
<comment type="subcellular location">
    <subcellularLocation>
        <location evidence="1">Cell membrane</location>
        <topology evidence="1">Multi-pass membrane protein</topology>
    </subcellularLocation>
</comment>
<evidence type="ECO:0000256" key="5">
    <source>
        <dbReference type="ARBA" id="ARBA00023136"/>
    </source>
</evidence>
<dbReference type="AlphaFoldDB" id="A0A6J7JD37"/>
<dbReference type="GO" id="GO:0005886">
    <property type="term" value="C:plasma membrane"/>
    <property type="evidence" value="ECO:0007669"/>
    <property type="project" value="UniProtKB-SubCell"/>
</dbReference>
<feature type="transmembrane region" description="Helical" evidence="6">
    <location>
        <begin position="162"/>
        <end position="187"/>
    </location>
</feature>
<proteinExistence type="predicted"/>
<feature type="domain" description="Copper resistance protein D" evidence="7">
    <location>
        <begin position="195"/>
        <end position="291"/>
    </location>
</feature>
<protein>
    <submittedName>
        <fullName evidence="8">Unannotated protein</fullName>
    </submittedName>
</protein>
<feature type="transmembrane region" description="Helical" evidence="6">
    <location>
        <begin position="338"/>
        <end position="358"/>
    </location>
</feature>
<feature type="transmembrane region" description="Helical" evidence="6">
    <location>
        <begin position="484"/>
        <end position="505"/>
    </location>
</feature>
<dbReference type="InterPro" id="IPR008457">
    <property type="entry name" value="Cu-R_CopD_dom"/>
</dbReference>
<gene>
    <name evidence="8" type="ORF">UFOPK3774_00622</name>
</gene>
<feature type="transmembrane region" description="Helical" evidence="6">
    <location>
        <begin position="132"/>
        <end position="150"/>
    </location>
</feature>
<evidence type="ECO:0000256" key="4">
    <source>
        <dbReference type="ARBA" id="ARBA00022989"/>
    </source>
</evidence>
<evidence type="ECO:0000313" key="8">
    <source>
        <dbReference type="EMBL" id="CAB4940554.1"/>
    </source>
</evidence>
<feature type="transmembrane region" description="Helical" evidence="6">
    <location>
        <begin position="20"/>
        <end position="44"/>
    </location>
</feature>